<feature type="compositionally biased region" description="Polar residues" evidence="1">
    <location>
        <begin position="199"/>
        <end position="214"/>
    </location>
</feature>
<comment type="caution">
    <text evidence="2">The sequence shown here is derived from an EMBL/GenBank/DDBJ whole genome shotgun (WGS) entry which is preliminary data.</text>
</comment>
<dbReference type="AlphaFoldDB" id="A0A3N3ZMY7"/>
<evidence type="ECO:0000256" key="1">
    <source>
        <dbReference type="SAM" id="MobiDB-lite"/>
    </source>
</evidence>
<evidence type="ECO:0000313" key="2">
    <source>
        <dbReference type="EMBL" id="ROZ62086.1"/>
    </source>
</evidence>
<dbReference type="EMBL" id="RKMF01000015">
    <property type="protein sequence ID" value="ROZ62086.1"/>
    <property type="molecule type" value="Genomic_DNA"/>
</dbReference>
<keyword evidence="3" id="KW-1185">Reference proteome</keyword>
<evidence type="ECO:0000313" key="3">
    <source>
        <dbReference type="Proteomes" id="UP000270616"/>
    </source>
</evidence>
<feature type="compositionally biased region" description="Low complexity" evidence="1">
    <location>
        <begin position="217"/>
        <end position="228"/>
    </location>
</feature>
<dbReference type="Proteomes" id="UP000270616">
    <property type="component" value="Unassembled WGS sequence"/>
</dbReference>
<dbReference type="RefSeq" id="WP_123826258.1">
    <property type="nucleotide sequence ID" value="NZ_RKMF01000015.1"/>
</dbReference>
<gene>
    <name evidence="2" type="ORF">EDL96_11540</name>
</gene>
<sequence>MSRSLRCAACATPIPDPRPTQRFCNKRCRDRANWRRSRGLPEQDPATKDQDLPSITKLDRQIAGKDRTIARLRAGRQVDRDRARAAEVAAAAADRRAERAIESMGRDQHAISRRNADLADALRQVRQEAKTQSEHVDQLREVLTRFRVDAEQREQAERQVPIQTIRRQWEALAARLARQASGKTALPLAGLDQEVVTTWQRLRQQTPAPSSSSADGKAPAPARPTRPTARPKRKNR</sequence>
<reference evidence="2 3" key="1">
    <citation type="submission" date="2018-10" db="EMBL/GenBank/DDBJ databases">
        <title>Kocuria sp. M5W7-7, whole genome shotgun sequence.</title>
        <authorList>
            <person name="Tuo L."/>
        </authorList>
    </citation>
    <scope>NUCLEOTIDE SEQUENCE [LARGE SCALE GENOMIC DNA]</scope>
    <source>
        <strain evidence="2 3">M5W7-7</strain>
    </source>
</reference>
<protein>
    <submittedName>
        <fullName evidence="2">Uncharacterized protein</fullName>
    </submittedName>
</protein>
<name>A0A3N3ZMY7_9MICC</name>
<feature type="region of interest" description="Disordered" evidence="1">
    <location>
        <begin position="199"/>
        <end position="236"/>
    </location>
</feature>
<dbReference type="OrthoDB" id="10018474at2"/>
<proteinExistence type="predicted"/>
<organism evidence="2 3">
    <name type="scientific">Kocuria soli</name>
    <dbReference type="NCBI Taxonomy" id="2485125"/>
    <lineage>
        <taxon>Bacteria</taxon>
        <taxon>Bacillati</taxon>
        <taxon>Actinomycetota</taxon>
        <taxon>Actinomycetes</taxon>
        <taxon>Micrococcales</taxon>
        <taxon>Micrococcaceae</taxon>
        <taxon>Kocuria</taxon>
    </lineage>
</organism>
<accession>A0A3N3ZMY7</accession>